<proteinExistence type="evidence at transcript level"/>
<protein>
    <submittedName>
        <fullName evidence="1">Mucin-like protein</fullName>
    </submittedName>
</protein>
<evidence type="ECO:0000313" key="1">
    <source>
        <dbReference type="EMBL" id="AAC14238.1"/>
    </source>
</evidence>
<feature type="non-terminal residue" evidence="1">
    <location>
        <position position="1"/>
    </location>
</feature>
<sequence>HPRWRTPLWDEELCAAVRASTQPRVWRCVVVHCNKIRGNNDCVLLHLLLLPCVCLRVVPRIPTLNA</sequence>
<feature type="non-terminal residue" evidence="1">
    <location>
        <position position="66"/>
    </location>
</feature>
<organism evidence="1">
    <name type="scientific">Trypanosoma cruzi</name>
    <dbReference type="NCBI Taxonomy" id="5693"/>
    <lineage>
        <taxon>Eukaryota</taxon>
        <taxon>Discoba</taxon>
        <taxon>Euglenozoa</taxon>
        <taxon>Kinetoplastea</taxon>
        <taxon>Metakinetoplastina</taxon>
        <taxon>Trypanosomatida</taxon>
        <taxon>Trypanosomatidae</taxon>
        <taxon>Trypanosoma</taxon>
        <taxon>Schizotrypanum</taxon>
    </lineage>
</organism>
<name>O61040_TRYCR</name>
<accession>O61040</accession>
<gene>
    <name evidence="1" type="primary">EMUCe-31m7</name>
</gene>
<dbReference type="EMBL" id="AF036430">
    <property type="protein sequence ID" value="AAC14238.1"/>
    <property type="molecule type" value="mRNA"/>
</dbReference>
<reference evidence="1" key="1">
    <citation type="journal article" date="1998" name="J. Biol. Chem.">
        <title>The Trypanosoma cruzi mucin family is transcribed from hundreds of genes having hypervariable regions.</title>
        <authorList>
            <person name="Di Noia J.M."/>
            <person name="D'Orso I."/>
            <person name="Aslund L."/>
            <person name="Sanchez D.O."/>
            <person name="Frasch A.C."/>
        </authorList>
    </citation>
    <scope>NUCLEOTIDE SEQUENCE</scope>
    <source>
        <strain evidence="1">Cl-Brenner</strain>
    </source>
</reference>
<dbReference type="AlphaFoldDB" id="O61040"/>